<accession>A0A194YHV8</accession>
<dbReference type="InParanoid" id="A0A194YHV8"/>
<dbReference type="AlphaFoldDB" id="A0A194YHV8"/>
<reference evidence="1 2" key="1">
    <citation type="journal article" date="2009" name="Nature">
        <title>The Sorghum bicolor genome and the diversification of grasses.</title>
        <authorList>
            <person name="Paterson A.H."/>
            <person name="Bowers J.E."/>
            <person name="Bruggmann R."/>
            <person name="Dubchak I."/>
            <person name="Grimwood J."/>
            <person name="Gundlach H."/>
            <person name="Haberer G."/>
            <person name="Hellsten U."/>
            <person name="Mitros T."/>
            <person name="Poliakov A."/>
            <person name="Schmutz J."/>
            <person name="Spannagl M."/>
            <person name="Tang H."/>
            <person name="Wang X."/>
            <person name="Wicker T."/>
            <person name="Bharti A.K."/>
            <person name="Chapman J."/>
            <person name="Feltus F.A."/>
            <person name="Gowik U."/>
            <person name="Grigoriev I.V."/>
            <person name="Lyons E."/>
            <person name="Maher C.A."/>
            <person name="Martis M."/>
            <person name="Narechania A."/>
            <person name="Otillar R.P."/>
            <person name="Penning B.W."/>
            <person name="Salamov A.A."/>
            <person name="Wang Y."/>
            <person name="Zhang L."/>
            <person name="Carpita N.C."/>
            <person name="Freeling M."/>
            <person name="Gingle A.R."/>
            <person name="Hash C.T."/>
            <person name="Keller B."/>
            <person name="Klein P."/>
            <person name="Kresovich S."/>
            <person name="McCann M.C."/>
            <person name="Ming R."/>
            <person name="Peterson D.G."/>
            <person name="Mehboob-ur-Rahman"/>
            <person name="Ware D."/>
            <person name="Westhoff P."/>
            <person name="Mayer K.F."/>
            <person name="Messing J."/>
            <person name="Rokhsar D.S."/>
        </authorList>
    </citation>
    <scope>NUCLEOTIDE SEQUENCE [LARGE SCALE GENOMIC DNA]</scope>
    <source>
        <strain evidence="2">cv. BTx623</strain>
    </source>
</reference>
<reference evidence="2" key="2">
    <citation type="journal article" date="2018" name="Plant J.">
        <title>The Sorghum bicolor reference genome: improved assembly, gene annotations, a transcriptome atlas, and signatures of genome organization.</title>
        <authorList>
            <person name="McCormick R.F."/>
            <person name="Truong S.K."/>
            <person name="Sreedasyam A."/>
            <person name="Jenkins J."/>
            <person name="Shu S."/>
            <person name="Sims D."/>
            <person name="Kennedy M."/>
            <person name="Amirebrahimi M."/>
            <person name="Weers B.D."/>
            <person name="McKinley B."/>
            <person name="Mattison A."/>
            <person name="Morishige D.T."/>
            <person name="Grimwood J."/>
            <person name="Schmutz J."/>
            <person name="Mullet J.E."/>
        </authorList>
    </citation>
    <scope>NUCLEOTIDE SEQUENCE [LARGE SCALE GENOMIC DNA]</scope>
    <source>
        <strain evidence="2">cv. BTx623</strain>
    </source>
</reference>
<keyword evidence="2" id="KW-1185">Reference proteome</keyword>
<organism evidence="1 2">
    <name type="scientific">Sorghum bicolor</name>
    <name type="common">Sorghum</name>
    <name type="synonym">Sorghum vulgare</name>
    <dbReference type="NCBI Taxonomy" id="4558"/>
    <lineage>
        <taxon>Eukaryota</taxon>
        <taxon>Viridiplantae</taxon>
        <taxon>Streptophyta</taxon>
        <taxon>Embryophyta</taxon>
        <taxon>Tracheophyta</taxon>
        <taxon>Spermatophyta</taxon>
        <taxon>Magnoliopsida</taxon>
        <taxon>Liliopsida</taxon>
        <taxon>Poales</taxon>
        <taxon>Poaceae</taxon>
        <taxon>PACMAD clade</taxon>
        <taxon>Panicoideae</taxon>
        <taxon>Andropogonodae</taxon>
        <taxon>Andropogoneae</taxon>
        <taxon>Sorghinae</taxon>
        <taxon>Sorghum</taxon>
    </lineage>
</organism>
<name>A0A194YHV8_SORBI</name>
<sequence length="104" mass="11833">MALMKNKSGRSAGWLPSRFMEISCITLPSTRRFLLHFKIMNICNNIQMDVVLNTTLLCWLSVIVESGLIPGTCDWLLIIESCMCFRHHLLLSNKGMCAVDNMLQ</sequence>
<dbReference type="EMBL" id="CM000769">
    <property type="protein sequence ID" value="KXG19552.1"/>
    <property type="molecule type" value="Genomic_DNA"/>
</dbReference>
<proteinExistence type="predicted"/>
<protein>
    <submittedName>
        <fullName evidence="1">Uncharacterized protein</fullName>
    </submittedName>
</protein>
<dbReference type="Proteomes" id="UP000000768">
    <property type="component" value="Chromosome 10"/>
</dbReference>
<gene>
    <name evidence="1" type="ORF">SORBI_3010G075900</name>
</gene>
<evidence type="ECO:0000313" key="2">
    <source>
        <dbReference type="Proteomes" id="UP000000768"/>
    </source>
</evidence>
<dbReference type="Gramene" id="KXG19552">
    <property type="protein sequence ID" value="KXG19552"/>
    <property type="gene ID" value="SORBI_3010G075900"/>
</dbReference>
<evidence type="ECO:0000313" key="1">
    <source>
        <dbReference type="EMBL" id="KXG19552.1"/>
    </source>
</evidence>